<name>A0A6G1PT91_CHAAH</name>
<evidence type="ECO:0000256" key="11">
    <source>
        <dbReference type="ARBA" id="ARBA00023211"/>
    </source>
</evidence>
<feature type="compositionally biased region" description="Basic and acidic residues" evidence="17">
    <location>
        <begin position="26"/>
        <end position="58"/>
    </location>
</feature>
<evidence type="ECO:0000256" key="1">
    <source>
        <dbReference type="ARBA" id="ARBA00001936"/>
    </source>
</evidence>
<dbReference type="EC" id="3.1.3.16" evidence="4"/>
<dbReference type="Gene3D" id="3.60.40.10">
    <property type="entry name" value="PPM-type phosphatase domain"/>
    <property type="match status" value="1"/>
</dbReference>
<keyword evidence="8" id="KW-0460">Magnesium</keyword>
<keyword evidence="6" id="KW-0479">Metal-binding</keyword>
<evidence type="ECO:0000313" key="19">
    <source>
        <dbReference type="EMBL" id="KAF3693403.1"/>
    </source>
</evidence>
<gene>
    <name evidence="19" type="ORF">EXN66_Car009079</name>
</gene>
<accession>A0A6G1PT91</accession>
<comment type="function">
    <text evidence="14">Protein phosphatase that may play a role in regulation of cell cycle progression via dephosphorylation of its substrates whose appropriate phosphorylation states might be crucial for cell proliferation. Selectively associates with integrin linked kinase (ILK), to modulate cell adhesion and growth factor signaling. Inhibits the ILK-GSK3B signaling axis and may play an important role in inhibiting oncogenic transformation.</text>
</comment>
<dbReference type="AlphaFoldDB" id="A0A6G1PT91"/>
<evidence type="ECO:0000256" key="15">
    <source>
        <dbReference type="ARBA" id="ARBA00072449"/>
    </source>
</evidence>
<evidence type="ECO:0000256" key="4">
    <source>
        <dbReference type="ARBA" id="ARBA00013081"/>
    </source>
</evidence>
<dbReference type="GO" id="GO:0004722">
    <property type="term" value="F:protein serine/threonine phosphatase activity"/>
    <property type="evidence" value="ECO:0007669"/>
    <property type="project" value="UniProtKB-EC"/>
</dbReference>
<keyword evidence="19" id="KW-0418">Kinase</keyword>
<evidence type="ECO:0000256" key="13">
    <source>
        <dbReference type="ARBA" id="ARBA00048336"/>
    </source>
</evidence>
<comment type="cofactor">
    <cofactor evidence="1">
        <name>Mn(2+)</name>
        <dbReference type="ChEBI" id="CHEBI:29035"/>
    </cofactor>
</comment>
<proteinExistence type="inferred from homology"/>
<evidence type="ECO:0000256" key="14">
    <source>
        <dbReference type="ARBA" id="ARBA00055237"/>
    </source>
</evidence>
<feature type="domain" description="PPM-type phosphatase" evidence="18">
    <location>
        <begin position="71"/>
        <end position="357"/>
    </location>
</feature>
<comment type="subcellular location">
    <subcellularLocation>
        <location evidence="3">Cytoplasm</location>
    </subcellularLocation>
</comment>
<dbReference type="InterPro" id="IPR015655">
    <property type="entry name" value="PP2C"/>
</dbReference>
<evidence type="ECO:0000313" key="20">
    <source>
        <dbReference type="Proteomes" id="UP000503349"/>
    </source>
</evidence>
<keyword evidence="11" id="KW-0464">Manganese</keyword>
<evidence type="ECO:0000256" key="3">
    <source>
        <dbReference type="ARBA" id="ARBA00004496"/>
    </source>
</evidence>
<keyword evidence="19" id="KW-0808">Transferase</keyword>
<keyword evidence="5" id="KW-0963">Cytoplasm</keyword>
<organism evidence="19 20">
    <name type="scientific">Channa argus</name>
    <name type="common">Northern snakehead</name>
    <name type="synonym">Ophicephalus argus</name>
    <dbReference type="NCBI Taxonomy" id="215402"/>
    <lineage>
        <taxon>Eukaryota</taxon>
        <taxon>Metazoa</taxon>
        <taxon>Chordata</taxon>
        <taxon>Craniata</taxon>
        <taxon>Vertebrata</taxon>
        <taxon>Euteleostomi</taxon>
        <taxon>Actinopterygii</taxon>
        <taxon>Neopterygii</taxon>
        <taxon>Teleostei</taxon>
        <taxon>Neoteleostei</taxon>
        <taxon>Acanthomorphata</taxon>
        <taxon>Anabantaria</taxon>
        <taxon>Anabantiformes</taxon>
        <taxon>Channoidei</taxon>
        <taxon>Channidae</taxon>
        <taxon>Channa</taxon>
    </lineage>
</organism>
<dbReference type="PANTHER" id="PTHR47992">
    <property type="entry name" value="PROTEIN PHOSPHATASE"/>
    <property type="match status" value="1"/>
</dbReference>
<dbReference type="Pfam" id="PF00481">
    <property type="entry name" value="PP2C"/>
    <property type="match status" value="1"/>
</dbReference>
<dbReference type="SMART" id="SM00332">
    <property type="entry name" value="PP2Cc"/>
    <property type="match status" value="1"/>
</dbReference>
<comment type="catalytic activity">
    <reaction evidence="12">
        <text>O-phospho-L-seryl-[protein] + H2O = L-seryl-[protein] + phosphate</text>
        <dbReference type="Rhea" id="RHEA:20629"/>
        <dbReference type="Rhea" id="RHEA-COMP:9863"/>
        <dbReference type="Rhea" id="RHEA-COMP:11604"/>
        <dbReference type="ChEBI" id="CHEBI:15377"/>
        <dbReference type="ChEBI" id="CHEBI:29999"/>
        <dbReference type="ChEBI" id="CHEBI:43474"/>
        <dbReference type="ChEBI" id="CHEBI:83421"/>
        <dbReference type="EC" id="3.1.3.16"/>
    </reaction>
</comment>
<keyword evidence="19" id="KW-0401">Integrin</keyword>
<sequence>MDLFDDLPEPTQNSGPVSAPAPQSTIKEEEEKKEEGRRIKRKLEDAESHTAKKEGERGEIKKVCKEGLPVLKGYVAARRGEREEMQDAHVLMPDLSSCLSALPSQVSRVSYFAVFDGHGGARASQFAAEHLHLNLAKKFPSGDPENLDKLIKKCLLDTFRQTDEDFLKKASSQKPAWKDGSTATCVLVVDDTVYVANLGDSRAVLCRLEAAAEEQKKSVTLALSKEHNPTIYEERMRIQRAGGTVRDGRVLGVLEVSRSIGDGQYKRCGVISTPDLRRCQLTTNDRFIILACDGLFKVFSAEEAVKFVLNIMQERSVEQKPGLTEEDVRFEVACQQLASEAVKRGCADNVTVILVTIRF</sequence>
<dbReference type="GO" id="GO:0005737">
    <property type="term" value="C:cytoplasm"/>
    <property type="evidence" value="ECO:0007669"/>
    <property type="project" value="UniProtKB-SubCell"/>
</dbReference>
<keyword evidence="10" id="KW-0007">Acetylation</keyword>
<evidence type="ECO:0000256" key="5">
    <source>
        <dbReference type="ARBA" id="ARBA00022490"/>
    </source>
</evidence>
<dbReference type="CDD" id="cd00143">
    <property type="entry name" value="PP2Cc"/>
    <property type="match status" value="1"/>
</dbReference>
<feature type="compositionally biased region" description="Polar residues" evidence="17">
    <location>
        <begin position="10"/>
        <end position="25"/>
    </location>
</feature>
<evidence type="ECO:0000256" key="12">
    <source>
        <dbReference type="ARBA" id="ARBA00047761"/>
    </source>
</evidence>
<feature type="region of interest" description="Disordered" evidence="17">
    <location>
        <begin position="1"/>
        <end position="58"/>
    </location>
</feature>
<comment type="catalytic activity">
    <reaction evidence="13">
        <text>O-phospho-L-threonyl-[protein] + H2O = L-threonyl-[protein] + phosphate</text>
        <dbReference type="Rhea" id="RHEA:47004"/>
        <dbReference type="Rhea" id="RHEA-COMP:11060"/>
        <dbReference type="Rhea" id="RHEA-COMP:11605"/>
        <dbReference type="ChEBI" id="CHEBI:15377"/>
        <dbReference type="ChEBI" id="CHEBI:30013"/>
        <dbReference type="ChEBI" id="CHEBI:43474"/>
        <dbReference type="ChEBI" id="CHEBI:61977"/>
        <dbReference type="EC" id="3.1.3.16"/>
    </reaction>
</comment>
<evidence type="ECO:0000256" key="17">
    <source>
        <dbReference type="SAM" id="MobiDB-lite"/>
    </source>
</evidence>
<reference evidence="20" key="2">
    <citation type="submission" date="2019-02" db="EMBL/GenBank/DDBJ databases">
        <title>Opniocepnalus argus Var Kimnra genome.</title>
        <authorList>
            <person name="Zhou C."/>
            <person name="Xiao S."/>
        </authorList>
    </citation>
    <scope>NUCLEOTIDE SEQUENCE [LARGE SCALE GENOMIC DNA]</scope>
</reference>
<keyword evidence="9 16" id="KW-0904">Protein phosphatase</keyword>
<evidence type="ECO:0000256" key="16">
    <source>
        <dbReference type="RuleBase" id="RU003465"/>
    </source>
</evidence>
<dbReference type="GO" id="GO:0007229">
    <property type="term" value="P:integrin-mediated signaling pathway"/>
    <property type="evidence" value="ECO:0007669"/>
    <property type="project" value="UniProtKB-KW"/>
</dbReference>
<dbReference type="EMBL" id="CM015719">
    <property type="protein sequence ID" value="KAF3693403.1"/>
    <property type="molecule type" value="Genomic_DNA"/>
</dbReference>
<dbReference type="PROSITE" id="PS51746">
    <property type="entry name" value="PPM_2"/>
    <property type="match status" value="1"/>
</dbReference>
<comment type="cofactor">
    <cofactor evidence="2">
        <name>Mg(2+)</name>
        <dbReference type="ChEBI" id="CHEBI:18420"/>
    </cofactor>
</comment>
<dbReference type="GO" id="GO:0046872">
    <property type="term" value="F:metal ion binding"/>
    <property type="evidence" value="ECO:0007669"/>
    <property type="project" value="UniProtKB-KW"/>
</dbReference>
<dbReference type="InterPro" id="IPR001932">
    <property type="entry name" value="PPM-type_phosphatase-like_dom"/>
</dbReference>
<evidence type="ECO:0000256" key="7">
    <source>
        <dbReference type="ARBA" id="ARBA00022801"/>
    </source>
</evidence>
<dbReference type="GO" id="GO:0016301">
    <property type="term" value="F:kinase activity"/>
    <property type="evidence" value="ECO:0007669"/>
    <property type="project" value="UniProtKB-KW"/>
</dbReference>
<keyword evidence="20" id="KW-1185">Reference proteome</keyword>
<evidence type="ECO:0000256" key="2">
    <source>
        <dbReference type="ARBA" id="ARBA00001946"/>
    </source>
</evidence>
<dbReference type="SUPFAM" id="SSF81606">
    <property type="entry name" value="PP2C-like"/>
    <property type="match status" value="1"/>
</dbReference>
<comment type="similarity">
    <text evidence="16">Belongs to the PP2C family.</text>
</comment>
<dbReference type="OrthoDB" id="10264738at2759"/>
<dbReference type="PROSITE" id="PS01032">
    <property type="entry name" value="PPM_1"/>
    <property type="match status" value="1"/>
</dbReference>
<dbReference type="FunFam" id="3.60.40.10:FF:000018">
    <property type="entry name" value="Integrin-linked kinase-associated serine/threonine phosphatase 2C"/>
    <property type="match status" value="1"/>
</dbReference>
<evidence type="ECO:0000256" key="10">
    <source>
        <dbReference type="ARBA" id="ARBA00022990"/>
    </source>
</evidence>
<evidence type="ECO:0000256" key="9">
    <source>
        <dbReference type="ARBA" id="ARBA00022912"/>
    </source>
</evidence>
<reference evidence="19 20" key="1">
    <citation type="submission" date="2019-02" db="EMBL/GenBank/DDBJ databases">
        <title>Opniocepnalus argus genome.</title>
        <authorList>
            <person name="Zhou C."/>
            <person name="Xiao S."/>
        </authorList>
    </citation>
    <scope>NUCLEOTIDE SEQUENCE [LARGE SCALE GENOMIC DNA]</scope>
    <source>
        <strain evidence="19">OARG1902GOOAL</strain>
        <tissue evidence="19">Muscle</tissue>
    </source>
</reference>
<keyword evidence="7 16" id="KW-0378">Hydrolase</keyword>
<dbReference type="Proteomes" id="UP000503349">
    <property type="component" value="Chromosome 8"/>
</dbReference>
<evidence type="ECO:0000259" key="18">
    <source>
        <dbReference type="PROSITE" id="PS51746"/>
    </source>
</evidence>
<dbReference type="InterPro" id="IPR036457">
    <property type="entry name" value="PPM-type-like_dom_sf"/>
</dbReference>
<evidence type="ECO:0000256" key="6">
    <source>
        <dbReference type="ARBA" id="ARBA00022723"/>
    </source>
</evidence>
<dbReference type="InterPro" id="IPR000222">
    <property type="entry name" value="PP2C_BS"/>
</dbReference>
<protein>
    <recommendedName>
        <fullName evidence="15">Integrin-linked kinase-associated serine/threonine phosphatase 2C</fullName>
        <ecNumber evidence="4">3.1.3.16</ecNumber>
    </recommendedName>
</protein>
<evidence type="ECO:0000256" key="8">
    <source>
        <dbReference type="ARBA" id="ARBA00022842"/>
    </source>
</evidence>